<sequence length="245" mass="27030">MPPVASQNESEDVAADSRIKPSDSISYWSDHPPTVNSMLGGYPQISRTDLRGSASFYAKLLRKHPSVASGKPVIGVDCGAGIGRITAGFLSTVCDVVDFVEPVEAFALEVKKQQMEGKGLVGKGWVESLENWAPEKGRYDLIWIQWCTLYLTDVQLVDCLKKCRNAINVPHGWIVVKENTSKSIELGGDGKDVYDEDDSSVTRTETKFLKIFDDAGLNVMAKETQRGFPKSLGLFPVRTYALRPR</sequence>
<dbReference type="AlphaFoldDB" id="A0AA43QVB3"/>
<evidence type="ECO:0000256" key="4">
    <source>
        <dbReference type="ARBA" id="ARBA00022691"/>
    </source>
</evidence>
<evidence type="ECO:0000256" key="8">
    <source>
        <dbReference type="ARBA" id="ARBA00047306"/>
    </source>
</evidence>
<proteinExistence type="inferred from homology"/>
<evidence type="ECO:0000256" key="9">
    <source>
        <dbReference type="ARBA" id="ARBA00047885"/>
    </source>
</evidence>
<evidence type="ECO:0000256" key="11">
    <source>
        <dbReference type="PIRSR" id="PIRSR016958-1"/>
    </source>
</evidence>
<comment type="catalytic activity">
    <reaction evidence="10">
        <text>N-terminal L-alanyl-L-prolyl-L-lysyl-[protein] + 3 S-adenosyl-L-methionine = N-terminal N,N,N-trimethyl-L-alanyl-L-prolyl-L-lysyl-[protein] + 3 S-adenosyl-L-homocysteine + 3 H(+)</text>
        <dbReference type="Rhea" id="RHEA:54712"/>
        <dbReference type="Rhea" id="RHEA-COMP:13785"/>
        <dbReference type="Rhea" id="RHEA-COMP:13971"/>
        <dbReference type="ChEBI" id="CHEBI:15378"/>
        <dbReference type="ChEBI" id="CHEBI:57856"/>
        <dbReference type="ChEBI" id="CHEBI:59789"/>
        <dbReference type="ChEBI" id="CHEBI:138057"/>
        <dbReference type="ChEBI" id="CHEBI:138315"/>
        <dbReference type="EC" id="2.1.1.244"/>
    </reaction>
</comment>
<reference evidence="13" key="1">
    <citation type="journal article" date="2023" name="Genome Biol. Evol.">
        <title>First Whole Genome Sequence and Flow Cytometry Genome Size Data for the Lichen-Forming Fungus Ramalina farinacea (Ascomycota).</title>
        <authorList>
            <person name="Llewellyn T."/>
            <person name="Mian S."/>
            <person name="Hill R."/>
            <person name="Leitch I.J."/>
            <person name="Gaya E."/>
        </authorList>
    </citation>
    <scope>NUCLEOTIDE SEQUENCE</scope>
    <source>
        <strain evidence="13">LIQ254RAFAR</strain>
    </source>
</reference>
<comment type="catalytic activity">
    <reaction evidence="9">
        <text>N-terminal L-prolyl-L-prolyl-L-lysyl-[protein] + 2 S-adenosyl-L-methionine = N-terminal N,N-dimethyl-L-prolyl-L-prolyl-L-lysyl-[protein] + 2 S-adenosyl-L-homocysteine + 2 H(+)</text>
        <dbReference type="Rhea" id="RHEA:54736"/>
        <dbReference type="Rhea" id="RHEA-COMP:13787"/>
        <dbReference type="Rhea" id="RHEA-COMP:13974"/>
        <dbReference type="ChEBI" id="CHEBI:15378"/>
        <dbReference type="ChEBI" id="CHEBI:57856"/>
        <dbReference type="ChEBI" id="CHEBI:59789"/>
        <dbReference type="ChEBI" id="CHEBI:138059"/>
        <dbReference type="ChEBI" id="CHEBI:138318"/>
        <dbReference type="EC" id="2.1.1.244"/>
    </reaction>
</comment>
<feature type="binding site" evidence="11">
    <location>
        <position position="145"/>
    </location>
    <ligand>
        <name>S-adenosyl-L-methionine</name>
        <dbReference type="ChEBI" id="CHEBI:59789"/>
    </ligand>
</feature>
<evidence type="ECO:0000256" key="2">
    <source>
        <dbReference type="ARBA" id="ARBA00022603"/>
    </source>
</evidence>
<dbReference type="EC" id="2.1.1.244" evidence="5"/>
<dbReference type="GO" id="GO:0071885">
    <property type="term" value="F:N-terminal protein N-methyltransferase activity"/>
    <property type="evidence" value="ECO:0007669"/>
    <property type="project" value="UniProtKB-EC"/>
</dbReference>
<comment type="caution">
    <text evidence="13">The sequence shown here is derived from an EMBL/GenBank/DDBJ whole genome shotgun (WGS) entry which is preliminary data.</text>
</comment>
<comment type="similarity">
    <text evidence="1">Belongs to the methyltransferase superfamily. NTM1 family.</text>
</comment>
<comment type="catalytic activity">
    <reaction evidence="8">
        <text>N-terminal L-seryl-L-prolyl-L-lysyl-[protein] + 3 S-adenosyl-L-methionine = N-terminal N,N,N-trimethyl-L-seryl-L-prolyl-L-lysyl-[protein] + 3 S-adenosyl-L-homocysteine + 3 H(+)</text>
        <dbReference type="Rhea" id="RHEA:54724"/>
        <dbReference type="Rhea" id="RHEA-COMP:13789"/>
        <dbReference type="Rhea" id="RHEA-COMP:13973"/>
        <dbReference type="ChEBI" id="CHEBI:15378"/>
        <dbReference type="ChEBI" id="CHEBI:57856"/>
        <dbReference type="ChEBI" id="CHEBI:59789"/>
        <dbReference type="ChEBI" id="CHEBI:138061"/>
        <dbReference type="ChEBI" id="CHEBI:138317"/>
        <dbReference type="EC" id="2.1.1.244"/>
    </reaction>
</comment>
<evidence type="ECO:0000256" key="6">
    <source>
        <dbReference type="ARBA" id="ARBA00039449"/>
    </source>
</evidence>
<dbReference type="GO" id="GO:0032259">
    <property type="term" value="P:methylation"/>
    <property type="evidence" value="ECO:0007669"/>
    <property type="project" value="UniProtKB-KW"/>
</dbReference>
<dbReference type="PANTHER" id="PTHR12753:SF0">
    <property type="entry name" value="ALPHA N-TERMINAL PROTEIN METHYLTRANSFERASE 1"/>
    <property type="match status" value="1"/>
</dbReference>
<evidence type="ECO:0000256" key="1">
    <source>
        <dbReference type="ARBA" id="ARBA00009059"/>
    </source>
</evidence>
<organism evidence="13 14">
    <name type="scientific">Ramalina farinacea</name>
    <dbReference type="NCBI Taxonomy" id="258253"/>
    <lineage>
        <taxon>Eukaryota</taxon>
        <taxon>Fungi</taxon>
        <taxon>Dikarya</taxon>
        <taxon>Ascomycota</taxon>
        <taxon>Pezizomycotina</taxon>
        <taxon>Lecanoromycetes</taxon>
        <taxon>OSLEUM clade</taxon>
        <taxon>Lecanoromycetidae</taxon>
        <taxon>Lecanorales</taxon>
        <taxon>Lecanorineae</taxon>
        <taxon>Ramalinaceae</taxon>
        <taxon>Ramalina</taxon>
    </lineage>
</organism>
<name>A0AA43QVB3_9LECA</name>
<protein>
    <recommendedName>
        <fullName evidence="6">Alpha N-terminal protein methyltransferase 1</fullName>
        <ecNumber evidence="5">2.1.1.244</ecNumber>
    </recommendedName>
    <alternativeName>
        <fullName evidence="7">X-Pro-Lys N-terminal protein methyltransferase 1</fullName>
    </alternativeName>
</protein>
<dbReference type="InterPro" id="IPR029063">
    <property type="entry name" value="SAM-dependent_MTases_sf"/>
</dbReference>
<accession>A0AA43QVB3</accession>
<dbReference type="GO" id="GO:0005737">
    <property type="term" value="C:cytoplasm"/>
    <property type="evidence" value="ECO:0007669"/>
    <property type="project" value="TreeGrafter"/>
</dbReference>
<evidence type="ECO:0000256" key="12">
    <source>
        <dbReference type="SAM" id="MobiDB-lite"/>
    </source>
</evidence>
<keyword evidence="3" id="KW-0808">Transferase</keyword>
<dbReference type="PANTHER" id="PTHR12753">
    <property type="entry name" value="AD-003 - RELATED"/>
    <property type="match status" value="1"/>
</dbReference>
<evidence type="ECO:0000256" key="3">
    <source>
        <dbReference type="ARBA" id="ARBA00022679"/>
    </source>
</evidence>
<dbReference type="SUPFAM" id="SSF53335">
    <property type="entry name" value="S-adenosyl-L-methionine-dependent methyltransferases"/>
    <property type="match status" value="1"/>
</dbReference>
<dbReference type="EMBL" id="JAPUFD010000013">
    <property type="protein sequence ID" value="MDI1490985.1"/>
    <property type="molecule type" value="Genomic_DNA"/>
</dbReference>
<dbReference type="InterPro" id="IPR008576">
    <property type="entry name" value="MeTrfase_NTM1"/>
</dbReference>
<keyword evidence="2" id="KW-0489">Methyltransferase</keyword>
<keyword evidence="14" id="KW-1185">Reference proteome</keyword>
<dbReference type="Gene3D" id="3.40.50.150">
    <property type="entry name" value="Vaccinia Virus protein VP39"/>
    <property type="match status" value="1"/>
</dbReference>
<evidence type="ECO:0000313" key="14">
    <source>
        <dbReference type="Proteomes" id="UP001161017"/>
    </source>
</evidence>
<feature type="region of interest" description="Disordered" evidence="12">
    <location>
        <begin position="1"/>
        <end position="25"/>
    </location>
</feature>
<gene>
    <name evidence="13" type="ORF">OHK93_002190</name>
</gene>
<evidence type="ECO:0000256" key="5">
    <source>
        <dbReference type="ARBA" id="ARBA00039112"/>
    </source>
</evidence>
<feature type="binding site" evidence="11">
    <location>
        <position position="79"/>
    </location>
    <ligand>
        <name>S-adenosyl-L-methionine</name>
        <dbReference type="ChEBI" id="CHEBI:59789"/>
    </ligand>
</feature>
<evidence type="ECO:0000256" key="7">
    <source>
        <dbReference type="ARBA" id="ARBA00043129"/>
    </source>
</evidence>
<evidence type="ECO:0000313" key="13">
    <source>
        <dbReference type="EMBL" id="MDI1490985.1"/>
    </source>
</evidence>
<keyword evidence="4 11" id="KW-0949">S-adenosyl-L-methionine</keyword>
<dbReference type="Proteomes" id="UP001161017">
    <property type="component" value="Unassembled WGS sequence"/>
</dbReference>
<evidence type="ECO:0000256" key="10">
    <source>
        <dbReference type="ARBA" id="ARBA00048167"/>
    </source>
</evidence>
<dbReference type="PIRSF" id="PIRSF016958">
    <property type="entry name" value="DUF858_MeTrfase_lik"/>
    <property type="match status" value="1"/>
</dbReference>
<feature type="binding site" evidence="11">
    <location>
        <position position="84"/>
    </location>
    <ligand>
        <name>S-adenosyl-L-methionine</name>
        <dbReference type="ChEBI" id="CHEBI:59789"/>
    </ligand>
</feature>
<dbReference type="Pfam" id="PF05891">
    <property type="entry name" value="Methyltransf_PK"/>
    <property type="match status" value="1"/>
</dbReference>